<dbReference type="PANTHER" id="PTHR36895:SF1">
    <property type="entry name" value="YCF23 PROTEIN"/>
    <property type="match status" value="1"/>
</dbReference>
<geneLocation type="chloroplast" evidence="5"/>
<dbReference type="PANTHER" id="PTHR36895">
    <property type="match status" value="1"/>
</dbReference>
<keyword evidence="5" id="KW-0150">Chloroplast</keyword>
<dbReference type="RefSeq" id="YP_009510596.1">
    <property type="nucleotide sequence ID" value="NC_039140.1"/>
</dbReference>
<keyword evidence="4 5" id="KW-0934">Plastid</keyword>
<comment type="similarity">
    <text evidence="2">Belongs to the ycf23 family.</text>
</comment>
<evidence type="ECO:0000256" key="1">
    <source>
        <dbReference type="ARBA" id="ARBA00004474"/>
    </source>
</evidence>
<proteinExistence type="inferred from homology"/>
<dbReference type="AlphaFoldDB" id="A0A345U733"/>
<gene>
    <name evidence="5" type="primary">ycf23</name>
</gene>
<dbReference type="GO" id="GO:0009536">
    <property type="term" value="C:plastid"/>
    <property type="evidence" value="ECO:0007669"/>
    <property type="project" value="UniProtKB-SubCell"/>
</dbReference>
<evidence type="ECO:0000256" key="2">
    <source>
        <dbReference type="ARBA" id="ARBA00009664"/>
    </source>
</evidence>
<accession>A0A345U733</accession>
<evidence type="ECO:0000256" key="4">
    <source>
        <dbReference type="ARBA" id="ARBA00022640"/>
    </source>
</evidence>
<dbReference type="SUPFAM" id="SSF51395">
    <property type="entry name" value="FMN-linked oxidoreductases"/>
    <property type="match status" value="1"/>
</dbReference>
<dbReference type="EMBL" id="MH396010">
    <property type="protein sequence ID" value="AXI96269.1"/>
    <property type="molecule type" value="Genomic_DNA"/>
</dbReference>
<reference evidence="5" key="1">
    <citation type="submission" date="2018-05" db="EMBL/GenBank/DDBJ databases">
        <title>Organellar genomes of Gracilariaceae.</title>
        <authorList>
            <person name="Iha C."/>
            <person name="Oliveira M.C."/>
        </authorList>
    </citation>
    <scope>NUCLEOTIDE SEQUENCE</scope>
</reference>
<dbReference type="GeneID" id="37622978"/>
<dbReference type="Pfam" id="PF04481">
    <property type="entry name" value="DUF561"/>
    <property type="match status" value="1"/>
</dbReference>
<sequence length="268" mass="29277">MKNLLPLQLQQKISKQKAVKIIAGLNNFSIDSIVKIVQAAEIGEASYVDIAANPEIISIVKSVTSFPLCVSSIEPLELLNCVMKGADIVEIGNFDVFYDKKIFFSSQQILKLAKETKQLMPNIPICVTIPHTLLLSDQVRLALLLEQIGVSLVQTEGYSTKHSMHYQSSSIVTSMTNASSAISSSYFMSKYVNIPIIAASSINCVSAPAAFSYGASIIGIGSAVSKYNTVYDMAMYIYEIVCSIKSSSNQSIANPFLFHMNDINYIKC</sequence>
<evidence type="ECO:0000256" key="3">
    <source>
        <dbReference type="ARBA" id="ARBA00021523"/>
    </source>
</evidence>
<comment type="subcellular location">
    <subcellularLocation>
        <location evidence="1">Plastid</location>
    </subcellularLocation>
</comment>
<name>A0A345U733_9FLOR</name>
<protein>
    <recommendedName>
        <fullName evidence="3">Uncharacterized protein ycf23</fullName>
    </recommendedName>
</protein>
<organism evidence="5">
    <name type="scientific">Gracilaria ferox</name>
    <dbReference type="NCBI Taxonomy" id="1184158"/>
    <lineage>
        <taxon>Eukaryota</taxon>
        <taxon>Rhodophyta</taxon>
        <taxon>Florideophyceae</taxon>
        <taxon>Rhodymeniophycidae</taxon>
        <taxon>Gracilariales</taxon>
        <taxon>Gracilariaceae</taxon>
        <taxon>Gracilaria</taxon>
    </lineage>
</organism>
<dbReference type="InterPro" id="IPR007570">
    <property type="entry name" value="Uncharacterised_Ycf23"/>
</dbReference>
<evidence type="ECO:0000313" key="5">
    <source>
        <dbReference type="EMBL" id="AXI96269.1"/>
    </source>
</evidence>